<proteinExistence type="predicted"/>
<evidence type="ECO:0000313" key="3">
    <source>
        <dbReference type="EMBL" id="AFM22852.1"/>
    </source>
</evidence>
<evidence type="ECO:0000256" key="2">
    <source>
        <dbReference type="SAM" id="SignalP"/>
    </source>
</evidence>
<keyword evidence="4" id="KW-1185">Reference proteome</keyword>
<dbReference type="RefSeq" id="WP_014808011.1">
    <property type="nucleotide sequence ID" value="NC_018025.1"/>
</dbReference>
<sequence length="202" mass="22208">MRKILCLGLILLCACSAAYAEEEEIYWDRFPPADPVITEDDYSLDFRVPSTKSFGEQEIYDSFIPPEIEASPEEGNVPQAAAPIQPAPRPAVRQETTPRSLTIQRPADRRPAAPAQPPAARTAPKPAETSPGVESLLPSAESKTQIQDEKKRGTPVQATGGEADKPSGKKMRWGQVDTQKKADQPAPEQQSDQKSKFQWGRQ</sequence>
<accession>I4BZW1</accession>
<evidence type="ECO:0000313" key="4">
    <source>
        <dbReference type="Proteomes" id="UP000006055"/>
    </source>
</evidence>
<dbReference type="PROSITE" id="PS51257">
    <property type="entry name" value="PROKAR_LIPOPROTEIN"/>
    <property type="match status" value="1"/>
</dbReference>
<evidence type="ECO:0000256" key="1">
    <source>
        <dbReference type="SAM" id="MobiDB-lite"/>
    </source>
</evidence>
<dbReference type="EMBL" id="CP003360">
    <property type="protein sequence ID" value="AFM22852.1"/>
    <property type="molecule type" value="Genomic_DNA"/>
</dbReference>
<gene>
    <name evidence="3" type="ordered locus">Desti_0103</name>
</gene>
<dbReference type="HOGENOM" id="CLU_1352830_0_0_7"/>
<feature type="signal peptide" evidence="2">
    <location>
        <begin position="1"/>
        <end position="20"/>
    </location>
</feature>
<feature type="compositionally biased region" description="Low complexity" evidence="1">
    <location>
        <begin position="118"/>
        <end position="127"/>
    </location>
</feature>
<feature type="chain" id="PRO_5003686818" evidence="2">
    <location>
        <begin position="21"/>
        <end position="202"/>
    </location>
</feature>
<protein>
    <submittedName>
        <fullName evidence="3">Uncharacterized protein</fullName>
    </submittedName>
</protein>
<reference evidence="4" key="1">
    <citation type="submission" date="2012-06" db="EMBL/GenBank/DDBJ databases">
        <title>Complete sequence of chromosome of Desulfomonile tiedjei DSM 6799.</title>
        <authorList>
            <person name="Lucas S."/>
            <person name="Copeland A."/>
            <person name="Lapidus A."/>
            <person name="Glavina del Rio T."/>
            <person name="Dalin E."/>
            <person name="Tice H."/>
            <person name="Bruce D."/>
            <person name="Goodwin L."/>
            <person name="Pitluck S."/>
            <person name="Peters L."/>
            <person name="Ovchinnikova G."/>
            <person name="Zeytun A."/>
            <person name="Lu M."/>
            <person name="Kyrpides N."/>
            <person name="Mavromatis K."/>
            <person name="Ivanova N."/>
            <person name="Brettin T."/>
            <person name="Detter J.C."/>
            <person name="Han C."/>
            <person name="Larimer F."/>
            <person name="Land M."/>
            <person name="Hauser L."/>
            <person name="Markowitz V."/>
            <person name="Cheng J.-F."/>
            <person name="Hugenholtz P."/>
            <person name="Woyke T."/>
            <person name="Wu D."/>
            <person name="Spring S."/>
            <person name="Schroeder M."/>
            <person name="Brambilla E."/>
            <person name="Klenk H.-P."/>
            <person name="Eisen J.A."/>
        </authorList>
    </citation>
    <scope>NUCLEOTIDE SEQUENCE [LARGE SCALE GENOMIC DNA]</scope>
    <source>
        <strain evidence="4">ATCC 49306 / DSM 6799 / DCB-1</strain>
    </source>
</reference>
<organism evidence="3 4">
    <name type="scientific">Desulfomonile tiedjei (strain ATCC 49306 / DSM 6799 / DCB-1)</name>
    <dbReference type="NCBI Taxonomy" id="706587"/>
    <lineage>
        <taxon>Bacteria</taxon>
        <taxon>Pseudomonadati</taxon>
        <taxon>Thermodesulfobacteriota</taxon>
        <taxon>Desulfomonilia</taxon>
        <taxon>Desulfomonilales</taxon>
        <taxon>Desulfomonilaceae</taxon>
        <taxon>Desulfomonile</taxon>
    </lineage>
</organism>
<dbReference type="AlphaFoldDB" id="I4BZW1"/>
<dbReference type="Proteomes" id="UP000006055">
    <property type="component" value="Chromosome"/>
</dbReference>
<keyword evidence="2" id="KW-0732">Signal</keyword>
<feature type="region of interest" description="Disordered" evidence="1">
    <location>
        <begin position="66"/>
        <end position="202"/>
    </location>
</feature>
<name>I4BZW1_DESTA</name>
<dbReference type="KEGG" id="dti:Desti_0103"/>
<feature type="compositionally biased region" description="Low complexity" evidence="1">
    <location>
        <begin position="77"/>
        <end position="94"/>
    </location>
</feature>